<dbReference type="InterPro" id="IPR006638">
    <property type="entry name" value="Elp3/MiaA/NifB-like_rSAM"/>
</dbReference>
<dbReference type="InterPro" id="IPR051198">
    <property type="entry name" value="BchE-like"/>
</dbReference>
<dbReference type="PANTHER" id="PTHR43409:SF7">
    <property type="entry name" value="BLL1977 PROTEIN"/>
    <property type="match status" value="1"/>
</dbReference>
<keyword evidence="7" id="KW-0489">Methyltransferase</keyword>
<evidence type="ECO:0000313" key="7">
    <source>
        <dbReference type="EMBL" id="VAX38160.1"/>
    </source>
</evidence>
<protein>
    <submittedName>
        <fullName evidence="7">BchE/P-methylase family protein</fullName>
    </submittedName>
</protein>
<proteinExistence type="predicted"/>
<comment type="cofactor">
    <cofactor evidence="1">
        <name>[4Fe-4S] cluster</name>
        <dbReference type="ChEBI" id="CHEBI:49883"/>
    </cofactor>
</comment>
<dbReference type="GO" id="GO:0008168">
    <property type="term" value="F:methyltransferase activity"/>
    <property type="evidence" value="ECO:0007669"/>
    <property type="project" value="UniProtKB-KW"/>
</dbReference>
<dbReference type="SFLD" id="SFLDG01082">
    <property type="entry name" value="B12-binding_domain_containing"/>
    <property type="match status" value="1"/>
</dbReference>
<evidence type="ECO:0000256" key="2">
    <source>
        <dbReference type="ARBA" id="ARBA00022691"/>
    </source>
</evidence>
<organism evidence="7">
    <name type="scientific">hydrothermal vent metagenome</name>
    <dbReference type="NCBI Taxonomy" id="652676"/>
    <lineage>
        <taxon>unclassified sequences</taxon>
        <taxon>metagenomes</taxon>
        <taxon>ecological metagenomes</taxon>
    </lineage>
</organism>
<dbReference type="GO" id="GO:0032259">
    <property type="term" value="P:methylation"/>
    <property type="evidence" value="ECO:0007669"/>
    <property type="project" value="UniProtKB-KW"/>
</dbReference>
<dbReference type="Gene3D" id="3.40.50.280">
    <property type="entry name" value="Cobalamin-binding domain"/>
    <property type="match status" value="1"/>
</dbReference>
<dbReference type="InterPro" id="IPR007197">
    <property type="entry name" value="rSAM"/>
</dbReference>
<dbReference type="InterPro" id="IPR006158">
    <property type="entry name" value="Cobalamin-bd"/>
</dbReference>
<dbReference type="GO" id="GO:0005829">
    <property type="term" value="C:cytosol"/>
    <property type="evidence" value="ECO:0007669"/>
    <property type="project" value="TreeGrafter"/>
</dbReference>
<dbReference type="GO" id="GO:0031419">
    <property type="term" value="F:cobalamin binding"/>
    <property type="evidence" value="ECO:0007669"/>
    <property type="project" value="InterPro"/>
</dbReference>
<evidence type="ECO:0000256" key="5">
    <source>
        <dbReference type="ARBA" id="ARBA00023014"/>
    </source>
</evidence>
<gene>
    <name evidence="7" type="ORF">MNBD_UNCLBAC01-585</name>
</gene>
<evidence type="ECO:0000259" key="6">
    <source>
        <dbReference type="PROSITE" id="PS51332"/>
    </source>
</evidence>
<name>A0A3B1DSS3_9ZZZZ</name>
<keyword evidence="3" id="KW-0479">Metal-binding</keyword>
<dbReference type="InterPro" id="IPR058240">
    <property type="entry name" value="rSAM_sf"/>
</dbReference>
<evidence type="ECO:0000256" key="3">
    <source>
        <dbReference type="ARBA" id="ARBA00022723"/>
    </source>
</evidence>
<keyword evidence="2" id="KW-0949">S-adenosyl-L-methionine</keyword>
<dbReference type="EMBL" id="UOGJ01000151">
    <property type="protein sequence ID" value="VAX38160.1"/>
    <property type="molecule type" value="Genomic_DNA"/>
</dbReference>
<keyword evidence="7" id="KW-0808">Transferase</keyword>
<evidence type="ECO:0000256" key="1">
    <source>
        <dbReference type="ARBA" id="ARBA00001966"/>
    </source>
</evidence>
<keyword evidence="5" id="KW-0411">Iron-sulfur</keyword>
<dbReference type="SFLD" id="SFLDS00029">
    <property type="entry name" value="Radical_SAM"/>
    <property type="match status" value="1"/>
</dbReference>
<feature type="domain" description="B12-binding" evidence="6">
    <location>
        <begin position="41"/>
        <end position="127"/>
    </location>
</feature>
<dbReference type="PROSITE" id="PS51332">
    <property type="entry name" value="B12_BINDING"/>
    <property type="match status" value="1"/>
</dbReference>
<keyword evidence="4" id="KW-0408">Iron</keyword>
<dbReference type="SMART" id="SM00729">
    <property type="entry name" value="Elp3"/>
    <property type="match status" value="1"/>
</dbReference>
<dbReference type="PANTHER" id="PTHR43409">
    <property type="entry name" value="ANAEROBIC MAGNESIUM-PROTOPORPHYRIN IX MONOMETHYL ESTER CYCLASE-RELATED"/>
    <property type="match status" value="1"/>
</dbReference>
<dbReference type="InterPro" id="IPR023404">
    <property type="entry name" value="rSAM_horseshoe"/>
</dbReference>
<evidence type="ECO:0000256" key="4">
    <source>
        <dbReference type="ARBA" id="ARBA00023004"/>
    </source>
</evidence>
<dbReference type="GO" id="GO:0046872">
    <property type="term" value="F:metal ion binding"/>
    <property type="evidence" value="ECO:0007669"/>
    <property type="project" value="UniProtKB-KW"/>
</dbReference>
<accession>A0A3B1DSS3</accession>
<dbReference type="GO" id="GO:0051536">
    <property type="term" value="F:iron-sulfur cluster binding"/>
    <property type="evidence" value="ECO:0007669"/>
    <property type="project" value="UniProtKB-KW"/>
</dbReference>
<dbReference type="SUPFAM" id="SSF102114">
    <property type="entry name" value="Radical SAM enzymes"/>
    <property type="match status" value="1"/>
</dbReference>
<dbReference type="Gene3D" id="3.80.30.20">
    <property type="entry name" value="tm_1862 like domain"/>
    <property type="match status" value="1"/>
</dbReference>
<dbReference type="AlphaFoldDB" id="A0A3B1DSS3"/>
<sequence>MIIIYPKWPKLKEQTTFNLPPHGPVCFAATLDPSIEISFYDENVEEIDFNEEADLIAFSVMLTCQMPRAWEIADAYRAKGRTVIFGGIGTMLHAKETQDHADAILLGESEGIISDVIRDHENGKLKKVYDYQNQLPEISVVGTARRDILKRDLYNFRGVQMVDLVHMSRGCRFNCFPCCAQYLGGRRFRPRPVDKVIEEIKSIDNNRLFLVDNSLAQDDDWEKEIFKALIPLKKKWISHPIKDDDEILDLAAKAGCWYVYQAIVDTSDHMRNRVKRLKDRGICVEGTILLGLEHHDEDYIKRMVDFLLEIELDMAEFTILTPFPHTPFRTEMEEQGRLLHNDWVKYTCGEVVFQPKKMTVDSLKKMYEYSWKTFYSDCCQEIKMAKLFMDVINKEKKDGTFKRPKRQLRRQQV</sequence>
<reference evidence="7" key="1">
    <citation type="submission" date="2018-06" db="EMBL/GenBank/DDBJ databases">
        <authorList>
            <person name="Zhirakovskaya E."/>
        </authorList>
    </citation>
    <scope>NUCLEOTIDE SEQUENCE</scope>
</reference>